<protein>
    <submittedName>
        <fullName evidence="2">DUF1153 domain-containing protein</fullName>
    </submittedName>
</protein>
<evidence type="ECO:0000313" key="3">
    <source>
        <dbReference type="Proteomes" id="UP001589943"/>
    </source>
</evidence>
<gene>
    <name evidence="2" type="ORF">ACFFF7_15530</name>
</gene>
<sequence length="110" mass="12682">MIEYHNSRAARIIGPFREILDRDSLPPPNTTRWVASRKAQVVAAVQGGLLSLEEVMARYNLSLEEFYSWQRAMDRAGVSGLRVAWSSQDRAQRRRLRDEPFRQRPELVAG</sequence>
<dbReference type="Pfam" id="PF06627">
    <property type="entry name" value="DUF1153"/>
    <property type="match status" value="1"/>
</dbReference>
<dbReference type="Proteomes" id="UP001589943">
    <property type="component" value="Unassembled WGS sequence"/>
</dbReference>
<keyword evidence="3" id="KW-1185">Reference proteome</keyword>
<comment type="caution">
    <text evidence="2">The sequence shown here is derived from an EMBL/GenBank/DDBJ whole genome shotgun (WGS) entry which is preliminary data.</text>
</comment>
<feature type="compositionally biased region" description="Basic and acidic residues" evidence="1">
    <location>
        <begin position="96"/>
        <end position="110"/>
    </location>
</feature>
<feature type="region of interest" description="Disordered" evidence="1">
    <location>
        <begin position="89"/>
        <end position="110"/>
    </location>
</feature>
<dbReference type="Gene3D" id="1.10.10.10">
    <property type="entry name" value="Winged helix-like DNA-binding domain superfamily/Winged helix DNA-binding domain"/>
    <property type="match status" value="1"/>
</dbReference>
<dbReference type="InterPro" id="IPR009534">
    <property type="entry name" value="DUF1153"/>
</dbReference>
<organism evidence="2 3">
    <name type="scientific">Novosphingobium aquiterrae</name>
    <dbReference type="NCBI Taxonomy" id="624388"/>
    <lineage>
        <taxon>Bacteria</taxon>
        <taxon>Pseudomonadati</taxon>
        <taxon>Pseudomonadota</taxon>
        <taxon>Alphaproteobacteria</taxon>
        <taxon>Sphingomonadales</taxon>
        <taxon>Sphingomonadaceae</taxon>
        <taxon>Novosphingobium</taxon>
    </lineage>
</organism>
<reference evidence="2 3" key="1">
    <citation type="submission" date="2024-09" db="EMBL/GenBank/DDBJ databases">
        <authorList>
            <person name="Sun Q."/>
            <person name="Mori K."/>
        </authorList>
    </citation>
    <scope>NUCLEOTIDE SEQUENCE [LARGE SCALE GENOMIC DNA]</scope>
    <source>
        <strain evidence="2 3">NCAIM B.02537</strain>
    </source>
</reference>
<dbReference type="InterPro" id="IPR036388">
    <property type="entry name" value="WH-like_DNA-bd_sf"/>
</dbReference>
<evidence type="ECO:0000313" key="2">
    <source>
        <dbReference type="EMBL" id="MFC0590819.1"/>
    </source>
</evidence>
<evidence type="ECO:0000256" key="1">
    <source>
        <dbReference type="SAM" id="MobiDB-lite"/>
    </source>
</evidence>
<dbReference type="EMBL" id="JBHLTL010000011">
    <property type="protein sequence ID" value="MFC0590819.1"/>
    <property type="molecule type" value="Genomic_DNA"/>
</dbReference>
<name>A0ABV6PLW4_9SPHN</name>
<dbReference type="SUPFAM" id="SSF48295">
    <property type="entry name" value="TrpR-like"/>
    <property type="match status" value="1"/>
</dbReference>
<dbReference type="RefSeq" id="WP_379482247.1">
    <property type="nucleotide sequence ID" value="NZ_JBHLTL010000011.1"/>
</dbReference>
<proteinExistence type="predicted"/>
<accession>A0ABV6PLW4</accession>
<dbReference type="InterPro" id="IPR010921">
    <property type="entry name" value="Trp_repressor/repl_initiator"/>
</dbReference>